<dbReference type="Pfam" id="PF12937">
    <property type="entry name" value="F-box-like"/>
    <property type="match status" value="1"/>
</dbReference>
<dbReference type="SMART" id="SM00256">
    <property type="entry name" value="FBOX"/>
    <property type="match status" value="1"/>
</dbReference>
<comment type="caution">
    <text evidence="2">The sequence shown here is derived from an EMBL/GenBank/DDBJ whole genome shotgun (WGS) entry which is preliminary data.</text>
</comment>
<protein>
    <recommendedName>
        <fullName evidence="1">F-box domain-containing protein</fullName>
    </recommendedName>
</protein>
<proteinExistence type="predicted"/>
<sequence length="534" mass="60119">MEKLPTELRTLIAKELPTRDICRLQQTCKAFYDLIEGDSELWRERLRRQCGAGVLWSSFSGCTASELRRACTGILRFKHRYRPGNRLALPIPRLLPYNSGDDDLQAQQTQELNNPYPDISATFLVPEGRFLITLDKTQLRVWDLGPPGSLVEPCEVVRYELNCADMMPEIADVIVADRDTVHLLIQEYYSQPTLPQSFGIDRSEYNFGHWSTFTLLHRLEIRLPGRGLHSVRELGRLCVLHSRGSEICATQDGPIVAFGVGERVLIWGASDSPGKSWVASATRTSHSTAGQDVFCHQGYAFVVDSHGLQGFELAGITHRPVGNGLVDLQYGGPDIGNIPPPLQWTHQQTFEDTFRPWASDFMLHKPVADEGPLFYDIRHPQLEIDATQRDFVSYAYVRFCFCFRPDSPSANSLLPTKRYRTATQPCDTPHLHFALDEGVGGYIWYDCLDLGVGRGNIFVSILEDDTDFPEASGPDIESLGDFSEIIARPNPESTAVLNTSVCPLSGRVVVLWDRESKEDRLVEIFDLYEYSLTT</sequence>
<dbReference type="InterPro" id="IPR036047">
    <property type="entry name" value="F-box-like_dom_sf"/>
</dbReference>
<dbReference type="InterPro" id="IPR001810">
    <property type="entry name" value="F-box_dom"/>
</dbReference>
<gene>
    <name evidence="2" type="ORF">D9611_001138</name>
</gene>
<reference evidence="2 3" key="1">
    <citation type="journal article" date="2020" name="ISME J.">
        <title>Uncovering the hidden diversity of litter-decomposition mechanisms in mushroom-forming fungi.</title>
        <authorList>
            <person name="Floudas D."/>
            <person name="Bentzer J."/>
            <person name="Ahren D."/>
            <person name="Johansson T."/>
            <person name="Persson P."/>
            <person name="Tunlid A."/>
        </authorList>
    </citation>
    <scope>NUCLEOTIDE SEQUENCE [LARGE SCALE GENOMIC DNA]</scope>
    <source>
        <strain evidence="2 3">CBS 175.51</strain>
    </source>
</reference>
<dbReference type="OrthoDB" id="28868at2759"/>
<name>A0A8H5CHF5_9AGAR</name>
<keyword evidence="3" id="KW-1185">Reference proteome</keyword>
<organism evidence="2 3">
    <name type="scientific">Ephemerocybe angulata</name>
    <dbReference type="NCBI Taxonomy" id="980116"/>
    <lineage>
        <taxon>Eukaryota</taxon>
        <taxon>Fungi</taxon>
        <taxon>Dikarya</taxon>
        <taxon>Basidiomycota</taxon>
        <taxon>Agaricomycotina</taxon>
        <taxon>Agaricomycetes</taxon>
        <taxon>Agaricomycetidae</taxon>
        <taxon>Agaricales</taxon>
        <taxon>Agaricineae</taxon>
        <taxon>Psathyrellaceae</taxon>
        <taxon>Ephemerocybe</taxon>
    </lineage>
</organism>
<dbReference type="Gene3D" id="1.20.1280.50">
    <property type="match status" value="1"/>
</dbReference>
<dbReference type="SUPFAM" id="SSF81383">
    <property type="entry name" value="F-box domain"/>
    <property type="match status" value="1"/>
</dbReference>
<dbReference type="EMBL" id="JAACJK010000001">
    <property type="protein sequence ID" value="KAF5341897.1"/>
    <property type="molecule type" value="Genomic_DNA"/>
</dbReference>
<evidence type="ECO:0000313" key="2">
    <source>
        <dbReference type="EMBL" id="KAF5341897.1"/>
    </source>
</evidence>
<evidence type="ECO:0000313" key="3">
    <source>
        <dbReference type="Proteomes" id="UP000541558"/>
    </source>
</evidence>
<dbReference type="Proteomes" id="UP000541558">
    <property type="component" value="Unassembled WGS sequence"/>
</dbReference>
<accession>A0A8H5CHF5</accession>
<feature type="domain" description="F-box" evidence="1">
    <location>
        <begin position="1"/>
        <end position="45"/>
    </location>
</feature>
<evidence type="ECO:0000259" key="1">
    <source>
        <dbReference type="PROSITE" id="PS50181"/>
    </source>
</evidence>
<dbReference type="AlphaFoldDB" id="A0A8H5CHF5"/>
<dbReference type="PROSITE" id="PS50181">
    <property type="entry name" value="FBOX"/>
    <property type="match status" value="1"/>
</dbReference>